<evidence type="ECO:0000313" key="2">
    <source>
        <dbReference type="Proteomes" id="UP000184488"/>
    </source>
</evidence>
<dbReference type="OrthoDB" id="613240at2"/>
<evidence type="ECO:0000313" key="1">
    <source>
        <dbReference type="EMBL" id="SHI68276.1"/>
    </source>
</evidence>
<dbReference type="RefSeq" id="WP_073309607.1">
    <property type="nucleotide sequence ID" value="NZ_FQZI01000002.1"/>
</dbReference>
<dbReference type="Proteomes" id="UP000184488">
    <property type="component" value="Unassembled WGS sequence"/>
</dbReference>
<accession>A0A1M6D4V9</accession>
<protein>
    <submittedName>
        <fullName evidence="1">Uncharacterized protein</fullName>
    </submittedName>
</protein>
<name>A0A1M6D4V9_9FLAO</name>
<proteinExistence type="predicted"/>
<sequence>MKNFFLGAMLFLSMLSFSQMKVEDSYSYKVSEPYKVFDADEKHYFSRDNNSIAVKIDGRNIMIQKFDNEKPKFVSEKLYKEFLPKNGVIEEVYEFGNKYYIFYSSWDGGNVKREQLFAAEIDIEKGEFVSEPKRVFYIDGKVKGMAPNTIKYMNFNLRKFEFYRSHDKSKMLVKFSRIPEVKNDKKSNEIIGYKVLNFDLSVNSESEVKMPYTERIMENLDYQLNKNGDLFLLEKIFEDDSNKDRKSKKDDKPNYHLEILTLKANAKEFQTTKIDLKDKFINNLKFIDSPDDKMVFGGIYNSGSKDLDDADGFVTFQLDKNFAVINKNFIEFPLELMNQYVSEKTAKKNEKKEAKEDEDGEGANIKNLVLRDLSLNPDGSIVLTSEVYNVIVHTYMTSSGTRTSYTYYYGSVYAAKIDSNGKLGWMKKIPKNQIGSRGRGGMSFQYLFNNNNHYVVFLDNVKNIDLPLNKFPARHSDGKGGYLTCVKINDKDGSVTKGSILDVRGMEEFNLHQINMDRVFQSSENSFMMEAYKKKKEDVMLKINLN</sequence>
<gene>
    <name evidence="1" type="ORF">SAMN05444363_1252</name>
</gene>
<dbReference type="EMBL" id="FQZI01000002">
    <property type="protein sequence ID" value="SHI68276.1"/>
    <property type="molecule type" value="Genomic_DNA"/>
</dbReference>
<reference evidence="2" key="1">
    <citation type="submission" date="2016-11" db="EMBL/GenBank/DDBJ databases">
        <authorList>
            <person name="Varghese N."/>
            <person name="Submissions S."/>
        </authorList>
    </citation>
    <scope>NUCLEOTIDE SEQUENCE [LARGE SCALE GENOMIC DNA]</scope>
    <source>
        <strain evidence="2">DSM 18829</strain>
    </source>
</reference>
<dbReference type="STRING" id="415425.SAMN05444363_1252"/>
<dbReference type="AlphaFoldDB" id="A0A1M6D4V9"/>
<keyword evidence="2" id="KW-1185">Reference proteome</keyword>
<organism evidence="1 2">
    <name type="scientific">Flavobacterium terrae</name>
    <dbReference type="NCBI Taxonomy" id="415425"/>
    <lineage>
        <taxon>Bacteria</taxon>
        <taxon>Pseudomonadati</taxon>
        <taxon>Bacteroidota</taxon>
        <taxon>Flavobacteriia</taxon>
        <taxon>Flavobacteriales</taxon>
        <taxon>Flavobacteriaceae</taxon>
        <taxon>Flavobacterium</taxon>
    </lineage>
</organism>